<keyword evidence="15" id="KW-0175">Coiled coil</keyword>
<dbReference type="RefSeq" id="WP_165325870.1">
    <property type="nucleotide sequence ID" value="NZ_CP049109.1"/>
</dbReference>
<comment type="function">
    <text evidence="10 13">F(1)F(0) ATP synthase produces ATP from ADP in the presence of a proton or sodium gradient. F-type ATPases consist of two structural domains, F(1) containing the extramembraneous catalytic core and F(0) containing the membrane proton channel, linked together by a central stalk and a peripheral stalk. During catalysis, ATP synthesis in the catalytic domain of F(1) is coupled via a rotary mechanism of the central stalk subunits to proton translocation.</text>
</comment>
<dbReference type="PANTHER" id="PTHR33445:SF2">
    <property type="entry name" value="ATP SYNTHASE SUBUNIT B', CHLOROPLASTIC"/>
    <property type="match status" value="1"/>
</dbReference>
<evidence type="ECO:0000256" key="1">
    <source>
        <dbReference type="ARBA" id="ARBA00005513"/>
    </source>
</evidence>
<dbReference type="KEGG" id="spzr:G5C33_03060"/>
<evidence type="ECO:0000256" key="12">
    <source>
        <dbReference type="ARBA" id="ARBA00037847"/>
    </source>
</evidence>
<gene>
    <name evidence="13" type="primary">atpF</name>
    <name evidence="16" type="ORF">G5C33_03060</name>
</gene>
<evidence type="ECO:0000256" key="8">
    <source>
        <dbReference type="ARBA" id="ARBA00023136"/>
    </source>
</evidence>
<dbReference type="GO" id="GO:0005886">
    <property type="term" value="C:plasma membrane"/>
    <property type="evidence" value="ECO:0007669"/>
    <property type="project" value="UniProtKB-SubCell"/>
</dbReference>
<keyword evidence="3 13" id="KW-0138">CF(0)</keyword>
<feature type="transmembrane region" description="Helical" evidence="13">
    <location>
        <begin position="6"/>
        <end position="27"/>
    </location>
</feature>
<dbReference type="GO" id="GO:0046933">
    <property type="term" value="F:proton-transporting ATP synthase activity, rotational mechanism"/>
    <property type="evidence" value="ECO:0007669"/>
    <property type="project" value="UniProtKB-UniRule"/>
</dbReference>
<dbReference type="HAMAP" id="MF_01398">
    <property type="entry name" value="ATP_synth_b_bprime"/>
    <property type="match status" value="1"/>
</dbReference>
<dbReference type="AlphaFoldDB" id="A0A6G6Y207"/>
<keyword evidence="4 13" id="KW-0812">Transmembrane</keyword>
<evidence type="ECO:0000313" key="16">
    <source>
        <dbReference type="EMBL" id="QIG78871.1"/>
    </source>
</evidence>
<dbReference type="CDD" id="cd06503">
    <property type="entry name" value="ATP-synt_Fo_b"/>
    <property type="match status" value="1"/>
</dbReference>
<feature type="coiled-coil region" evidence="15">
    <location>
        <begin position="92"/>
        <end position="123"/>
    </location>
</feature>
<keyword evidence="5 13" id="KW-0375">Hydrogen ion transport</keyword>
<accession>A0A6G6Y207</accession>
<evidence type="ECO:0000256" key="13">
    <source>
        <dbReference type="HAMAP-Rule" id="MF_01398"/>
    </source>
</evidence>
<comment type="subcellular location">
    <subcellularLocation>
        <location evidence="13">Cell membrane</location>
        <topology evidence="13">Single-pass membrane protein</topology>
    </subcellularLocation>
    <subcellularLocation>
        <location evidence="12">Endomembrane system</location>
        <topology evidence="12">Single-pass membrane protein</topology>
    </subcellularLocation>
</comment>
<keyword evidence="7 13" id="KW-0406">Ion transport</keyword>
<evidence type="ECO:0000256" key="14">
    <source>
        <dbReference type="RuleBase" id="RU003848"/>
    </source>
</evidence>
<evidence type="ECO:0000256" key="6">
    <source>
        <dbReference type="ARBA" id="ARBA00022989"/>
    </source>
</evidence>
<evidence type="ECO:0000256" key="9">
    <source>
        <dbReference type="ARBA" id="ARBA00023310"/>
    </source>
</evidence>
<dbReference type="GO" id="GO:0012505">
    <property type="term" value="C:endomembrane system"/>
    <property type="evidence" value="ECO:0007669"/>
    <property type="project" value="UniProtKB-SubCell"/>
</dbReference>
<sequence>MRIDWWTLGLQAVNAIVLIWLLGHFLFRPVAAIIATRQQAAAKLLADADAARAQAESERSAAEALRKDVASKREAMLDAATGEAAKAREEFVAAAKAEADTLRQAAAAEREKHRDEADRESRRQAARLAVAIARRLLDRLPAAMQVLPFLPGLGEAIDALPEESRAALASADLMVRVPRALDESETAQLNDLVSAKLATDRTPAVTVDPAVLAGVELEGPHAVATNSLRADLDRIARELSHDG</sequence>
<evidence type="ECO:0000256" key="7">
    <source>
        <dbReference type="ARBA" id="ARBA00023065"/>
    </source>
</evidence>
<evidence type="ECO:0000256" key="4">
    <source>
        <dbReference type="ARBA" id="ARBA00022692"/>
    </source>
</evidence>
<proteinExistence type="inferred from homology"/>
<dbReference type="GO" id="GO:0045259">
    <property type="term" value="C:proton-transporting ATP synthase complex"/>
    <property type="evidence" value="ECO:0007669"/>
    <property type="project" value="UniProtKB-KW"/>
</dbReference>
<evidence type="ECO:0000256" key="15">
    <source>
        <dbReference type="SAM" id="Coils"/>
    </source>
</evidence>
<keyword evidence="9 13" id="KW-0066">ATP synthesis</keyword>
<evidence type="ECO:0000256" key="2">
    <source>
        <dbReference type="ARBA" id="ARBA00022448"/>
    </source>
</evidence>
<dbReference type="GO" id="GO:0046961">
    <property type="term" value="F:proton-transporting ATPase activity, rotational mechanism"/>
    <property type="evidence" value="ECO:0007669"/>
    <property type="project" value="TreeGrafter"/>
</dbReference>
<organism evidence="16 17">
    <name type="scientific">Stakelama tenebrarum</name>
    <dbReference type="NCBI Taxonomy" id="2711215"/>
    <lineage>
        <taxon>Bacteria</taxon>
        <taxon>Pseudomonadati</taxon>
        <taxon>Pseudomonadota</taxon>
        <taxon>Alphaproteobacteria</taxon>
        <taxon>Sphingomonadales</taxon>
        <taxon>Sphingomonadaceae</taxon>
        <taxon>Stakelama</taxon>
    </lineage>
</organism>
<keyword evidence="2 13" id="KW-0813">Transport</keyword>
<dbReference type="Pfam" id="PF00430">
    <property type="entry name" value="ATP-synt_B"/>
    <property type="match status" value="1"/>
</dbReference>
<dbReference type="EMBL" id="CP049109">
    <property type="protein sequence ID" value="QIG78871.1"/>
    <property type="molecule type" value="Genomic_DNA"/>
</dbReference>
<comment type="function">
    <text evidence="11">Component of the F(0) channel, it forms part of the peripheral stalk, linking F(1) to F(0). The b'-subunit is a diverged and duplicated form of b found in plants and photosynthetic bacteria.</text>
</comment>
<keyword evidence="17" id="KW-1185">Reference proteome</keyword>
<dbReference type="Proteomes" id="UP000501568">
    <property type="component" value="Chromosome"/>
</dbReference>
<dbReference type="InterPro" id="IPR002146">
    <property type="entry name" value="ATP_synth_b/b'su_bac/chlpt"/>
</dbReference>
<reference evidence="16 17" key="1">
    <citation type="submission" date="2020-02" db="EMBL/GenBank/DDBJ databases">
        <authorList>
            <person name="Zheng R.K."/>
            <person name="Sun C.M."/>
        </authorList>
    </citation>
    <scope>NUCLEOTIDE SEQUENCE [LARGE SCALE GENOMIC DNA]</scope>
    <source>
        <strain evidence="17">zrk23</strain>
    </source>
</reference>
<evidence type="ECO:0000256" key="11">
    <source>
        <dbReference type="ARBA" id="ARBA00025614"/>
    </source>
</evidence>
<evidence type="ECO:0000256" key="3">
    <source>
        <dbReference type="ARBA" id="ARBA00022547"/>
    </source>
</evidence>
<comment type="subunit">
    <text evidence="13">F-type ATPases have 2 components, F(1) - the catalytic core - and F(0) - the membrane proton channel. F(1) has five subunits: alpha(3), beta(3), gamma(1), delta(1), epsilon(1). F(0) has three main subunits: a(1), b(2) and c(10-14). The alpha and beta chains form an alternating ring which encloses part of the gamma chain. F(1) is attached to F(0) by a central stalk formed by the gamma and epsilon chains, while a peripheral stalk is formed by the delta and b chains.</text>
</comment>
<comment type="similarity">
    <text evidence="1 13 14">Belongs to the ATPase B chain family.</text>
</comment>
<keyword evidence="8 13" id="KW-0472">Membrane</keyword>
<evidence type="ECO:0000313" key="17">
    <source>
        <dbReference type="Proteomes" id="UP000501568"/>
    </source>
</evidence>
<evidence type="ECO:0000256" key="10">
    <source>
        <dbReference type="ARBA" id="ARBA00025198"/>
    </source>
</evidence>
<dbReference type="PANTHER" id="PTHR33445">
    <property type="entry name" value="ATP SYNTHASE SUBUNIT B', CHLOROPLASTIC"/>
    <property type="match status" value="1"/>
</dbReference>
<dbReference type="InterPro" id="IPR050059">
    <property type="entry name" value="ATP_synthase_B_chain"/>
</dbReference>
<keyword evidence="13" id="KW-1003">Cell membrane</keyword>
<name>A0A6G6Y207_9SPHN</name>
<evidence type="ECO:0000256" key="5">
    <source>
        <dbReference type="ARBA" id="ARBA00022781"/>
    </source>
</evidence>
<keyword evidence="6 13" id="KW-1133">Transmembrane helix</keyword>
<protein>
    <recommendedName>
        <fullName evidence="13">ATP synthase subunit b</fullName>
    </recommendedName>
    <alternativeName>
        <fullName evidence="13">ATP synthase F(0) sector subunit b</fullName>
    </alternativeName>
    <alternativeName>
        <fullName evidence="13">ATPase subunit I</fullName>
    </alternativeName>
    <alternativeName>
        <fullName evidence="13">F-type ATPase subunit b</fullName>
        <shortName evidence="13">F-ATPase subunit b</shortName>
    </alternativeName>
</protein>